<dbReference type="PANTHER" id="PTHR33836:SF5">
    <property type="entry name" value="EUKARYOTIC RNA POLYMERASE II HEPTAPEPTIDE REPEAT"/>
    <property type="match status" value="1"/>
</dbReference>
<feature type="non-terminal residue" evidence="3">
    <location>
        <position position="1"/>
    </location>
</feature>
<gene>
    <name evidence="3" type="ORF">CR513_29056</name>
</gene>
<evidence type="ECO:0000313" key="4">
    <source>
        <dbReference type="Proteomes" id="UP000257109"/>
    </source>
</evidence>
<evidence type="ECO:0000259" key="2">
    <source>
        <dbReference type="Pfam" id="PF23403"/>
    </source>
</evidence>
<dbReference type="Pfam" id="PF23403">
    <property type="entry name" value="LTI65_LTI78_N"/>
    <property type="match status" value="1"/>
</dbReference>
<feature type="region of interest" description="Disordered" evidence="1">
    <location>
        <begin position="24"/>
        <end position="71"/>
    </location>
</feature>
<accession>A0A371GF84</accession>
<dbReference type="GO" id="GO:0009737">
    <property type="term" value="P:response to abscisic acid"/>
    <property type="evidence" value="ECO:0007669"/>
    <property type="project" value="InterPro"/>
</dbReference>
<dbReference type="Proteomes" id="UP000257109">
    <property type="component" value="Unassembled WGS sequence"/>
</dbReference>
<keyword evidence="4" id="KW-1185">Reference proteome</keyword>
<feature type="region of interest" description="Disordered" evidence="1">
    <location>
        <begin position="86"/>
        <end position="152"/>
    </location>
</feature>
<reference evidence="3" key="1">
    <citation type="submission" date="2018-05" db="EMBL/GenBank/DDBJ databases">
        <title>Draft genome of Mucuna pruriens seed.</title>
        <authorList>
            <person name="Nnadi N.E."/>
            <person name="Vos R."/>
            <person name="Hasami M.H."/>
            <person name="Devisetty U.K."/>
            <person name="Aguiy J.C."/>
        </authorList>
    </citation>
    <scope>NUCLEOTIDE SEQUENCE [LARGE SCALE GENOMIC DNA]</scope>
    <source>
        <strain evidence="3">JCA_2017</strain>
    </source>
</reference>
<feature type="domain" description="LTI65/LTI78 N-terminal" evidence="2">
    <location>
        <begin position="72"/>
        <end position="128"/>
    </location>
</feature>
<sequence>MPLPERTYKHVDTSRSPTRLAGVEQFLRGPGGDSTRTMSPTYSPTSSNSPSSPYFERFKHHDPEEDHGLYMKKSVLTKVKEKAKKFRNSLSKRRQEDDNFTPSWGVRLEDEEEEEDPEYLGAPMYESELAPEGYKENARQHPRANPVISQNHVLQNTITLGVLQQDREKPCGLVKSSTTSRPNITSEAIAQKLTPIYAGRSNAAYTISSKIQAAASKTPSANNISPQSCSTALLASSVQTPMQNSPSSFSTLNKNASQKGALAKDHLMNKSETRDDAKSHVSHPHVTSEMSSRRSSSHNNAGVLDKMKGAVNSLIGNEEPSQQYGVKTPTIRTSPQTQQVGPEENRGRILQLN</sequence>
<feature type="region of interest" description="Disordered" evidence="1">
    <location>
        <begin position="238"/>
        <end position="353"/>
    </location>
</feature>
<protein>
    <recommendedName>
        <fullName evidence="2">LTI65/LTI78 N-terminal domain-containing protein</fullName>
    </recommendedName>
</protein>
<name>A0A371GF84_MUCPR</name>
<comment type="caution">
    <text evidence="3">The sequence shown here is derived from an EMBL/GenBank/DDBJ whole genome shotgun (WGS) entry which is preliminary data.</text>
</comment>
<evidence type="ECO:0000313" key="3">
    <source>
        <dbReference type="EMBL" id="RDX89238.1"/>
    </source>
</evidence>
<dbReference type="EMBL" id="QJKJ01005728">
    <property type="protein sequence ID" value="RDX89238.1"/>
    <property type="molecule type" value="Genomic_DNA"/>
</dbReference>
<feature type="compositionally biased region" description="Polar residues" evidence="1">
    <location>
        <begin position="238"/>
        <end position="258"/>
    </location>
</feature>
<feature type="compositionally biased region" description="Low complexity" evidence="1">
    <location>
        <begin position="34"/>
        <end position="53"/>
    </location>
</feature>
<feature type="compositionally biased region" description="Basic and acidic residues" evidence="1">
    <location>
        <begin position="56"/>
        <end position="69"/>
    </location>
</feature>
<dbReference type="InterPro" id="IPR056605">
    <property type="entry name" value="LTI65_LTI78_N"/>
</dbReference>
<feature type="compositionally biased region" description="Acidic residues" evidence="1">
    <location>
        <begin position="109"/>
        <end position="118"/>
    </location>
</feature>
<feature type="compositionally biased region" description="Polar residues" evidence="1">
    <location>
        <begin position="319"/>
        <end position="340"/>
    </location>
</feature>
<dbReference type="InterPro" id="IPR037491">
    <property type="entry name" value="LTI78/LTI65"/>
</dbReference>
<evidence type="ECO:0000256" key="1">
    <source>
        <dbReference type="SAM" id="MobiDB-lite"/>
    </source>
</evidence>
<dbReference type="OrthoDB" id="670168at2759"/>
<organism evidence="3 4">
    <name type="scientific">Mucuna pruriens</name>
    <name type="common">Velvet bean</name>
    <name type="synonym">Dolichos pruriens</name>
    <dbReference type="NCBI Taxonomy" id="157652"/>
    <lineage>
        <taxon>Eukaryota</taxon>
        <taxon>Viridiplantae</taxon>
        <taxon>Streptophyta</taxon>
        <taxon>Embryophyta</taxon>
        <taxon>Tracheophyta</taxon>
        <taxon>Spermatophyta</taxon>
        <taxon>Magnoliopsida</taxon>
        <taxon>eudicotyledons</taxon>
        <taxon>Gunneridae</taxon>
        <taxon>Pentapetalae</taxon>
        <taxon>rosids</taxon>
        <taxon>fabids</taxon>
        <taxon>Fabales</taxon>
        <taxon>Fabaceae</taxon>
        <taxon>Papilionoideae</taxon>
        <taxon>50 kb inversion clade</taxon>
        <taxon>NPAAA clade</taxon>
        <taxon>indigoferoid/millettioid clade</taxon>
        <taxon>Phaseoleae</taxon>
        <taxon>Mucuna</taxon>
    </lineage>
</organism>
<dbReference type="AlphaFoldDB" id="A0A371GF84"/>
<feature type="compositionally biased region" description="Basic and acidic residues" evidence="1">
    <location>
        <begin position="262"/>
        <end position="279"/>
    </location>
</feature>
<proteinExistence type="predicted"/>
<dbReference type="PANTHER" id="PTHR33836">
    <property type="entry name" value="LOW-TEMPERATURE-INDUCED 65 KDA PROTEIN-RELATED"/>
    <property type="match status" value="1"/>
</dbReference>